<dbReference type="AlphaFoldDB" id="A0A7U4QLX7"/>
<evidence type="ECO:0000256" key="7">
    <source>
        <dbReference type="RuleBase" id="RU362048"/>
    </source>
</evidence>
<sequence length="205" mass="22595">MEVAFIIKVFVSIFIIVDPIGLIPGFIALTASYSQSKIKTTVWETTLTLILVLTVFTLFGNDILNFFGITIPAFRIAGGIIIFMIAWQMLQAKQTRLKISPEEEVYSKEQEKIGIVPLGIPMLAGPGAITTVIVLSGEKQILAKFIILGSVLATAFLTYFILLFAKRFSDWLGPTGLYIFTRLMGLILAAIAVQFVIDGIRILSF</sequence>
<dbReference type="InterPro" id="IPR002771">
    <property type="entry name" value="Multi_antbiot-R_MarC"/>
</dbReference>
<keyword evidence="9" id="KW-1185">Reference proteome</keyword>
<feature type="transmembrane region" description="Helical" evidence="7">
    <location>
        <begin position="177"/>
        <end position="197"/>
    </location>
</feature>
<evidence type="ECO:0000256" key="5">
    <source>
        <dbReference type="ARBA" id="ARBA00022989"/>
    </source>
</evidence>
<protein>
    <recommendedName>
        <fullName evidence="7">UPF0056 membrane protein</fullName>
    </recommendedName>
</protein>
<dbReference type="Pfam" id="PF01914">
    <property type="entry name" value="MarC"/>
    <property type="match status" value="1"/>
</dbReference>
<dbReference type="PANTHER" id="PTHR33508:SF1">
    <property type="entry name" value="UPF0056 MEMBRANE PROTEIN YHCE"/>
    <property type="match status" value="1"/>
</dbReference>
<dbReference type="Proteomes" id="UP000070560">
    <property type="component" value="Chromosome"/>
</dbReference>
<feature type="transmembrane region" description="Helical" evidence="7">
    <location>
        <begin position="41"/>
        <end position="60"/>
    </location>
</feature>
<organism evidence="8 9">
    <name type="scientific">Desulfofervidus auxilii</name>
    <dbReference type="NCBI Taxonomy" id="1621989"/>
    <lineage>
        <taxon>Bacteria</taxon>
        <taxon>Pseudomonadati</taxon>
        <taxon>Thermodesulfobacteriota</taxon>
        <taxon>Candidatus Desulfofervidia</taxon>
        <taxon>Candidatus Desulfofervidales</taxon>
        <taxon>Candidatus Desulfofervidaceae</taxon>
        <taxon>Candidatus Desulfofervidus</taxon>
    </lineage>
</organism>
<feature type="transmembrane region" description="Helical" evidence="7">
    <location>
        <begin position="115"/>
        <end position="135"/>
    </location>
</feature>
<evidence type="ECO:0000256" key="2">
    <source>
        <dbReference type="ARBA" id="ARBA00009784"/>
    </source>
</evidence>
<feature type="transmembrane region" description="Helical" evidence="7">
    <location>
        <begin position="6"/>
        <end position="29"/>
    </location>
</feature>
<evidence type="ECO:0000256" key="4">
    <source>
        <dbReference type="ARBA" id="ARBA00022692"/>
    </source>
</evidence>
<gene>
    <name evidence="8" type="ORF">HS1_001976</name>
</gene>
<evidence type="ECO:0000256" key="6">
    <source>
        <dbReference type="ARBA" id="ARBA00023136"/>
    </source>
</evidence>
<dbReference type="NCBIfam" id="TIGR00427">
    <property type="entry name" value="NAAT family transporter"/>
    <property type="match status" value="1"/>
</dbReference>
<dbReference type="OrthoDB" id="21094at2"/>
<accession>A0A7U4QLX7</accession>
<dbReference type="KEGG" id="daw:HS1_001976"/>
<dbReference type="EMBL" id="CP013015">
    <property type="protein sequence ID" value="AMM41768.1"/>
    <property type="molecule type" value="Genomic_DNA"/>
</dbReference>
<feature type="transmembrane region" description="Helical" evidence="7">
    <location>
        <begin position="141"/>
        <end position="165"/>
    </location>
</feature>
<keyword evidence="5 7" id="KW-1133">Transmembrane helix</keyword>
<evidence type="ECO:0000256" key="3">
    <source>
        <dbReference type="ARBA" id="ARBA00022475"/>
    </source>
</evidence>
<dbReference type="RefSeq" id="WP_066064760.1">
    <property type="nucleotide sequence ID" value="NZ_CP013015.1"/>
</dbReference>
<proteinExistence type="inferred from homology"/>
<evidence type="ECO:0000256" key="1">
    <source>
        <dbReference type="ARBA" id="ARBA00004651"/>
    </source>
</evidence>
<reference evidence="8 9" key="1">
    <citation type="submission" date="2015-10" db="EMBL/GenBank/DDBJ databases">
        <title>Candidatus Desulfofervidus auxilii, a hydrogenotrophic sulfate-reducing bacterium involved in the thermophilic anaerobic oxidation of methane.</title>
        <authorList>
            <person name="Krukenberg V."/>
            <person name="Richter M."/>
            <person name="Wegener G."/>
        </authorList>
    </citation>
    <scope>NUCLEOTIDE SEQUENCE [LARGE SCALE GENOMIC DNA]</scope>
    <source>
        <strain evidence="8 9">HS1</strain>
    </source>
</reference>
<comment type="similarity">
    <text evidence="2 7">Belongs to the UPF0056 (MarC) family.</text>
</comment>
<comment type="subcellular location">
    <subcellularLocation>
        <location evidence="1 7">Cell membrane</location>
        <topology evidence="1 7">Multi-pass membrane protein</topology>
    </subcellularLocation>
</comment>
<evidence type="ECO:0000313" key="8">
    <source>
        <dbReference type="EMBL" id="AMM41768.1"/>
    </source>
</evidence>
<name>A0A7U4QLX7_DESA2</name>
<keyword evidence="6 7" id="KW-0472">Membrane</keyword>
<evidence type="ECO:0000313" key="9">
    <source>
        <dbReference type="Proteomes" id="UP000070560"/>
    </source>
</evidence>
<keyword evidence="3" id="KW-1003">Cell membrane</keyword>
<keyword evidence="4 7" id="KW-0812">Transmembrane</keyword>
<feature type="transmembrane region" description="Helical" evidence="7">
    <location>
        <begin position="66"/>
        <end position="90"/>
    </location>
</feature>
<dbReference type="GO" id="GO:0005886">
    <property type="term" value="C:plasma membrane"/>
    <property type="evidence" value="ECO:0007669"/>
    <property type="project" value="UniProtKB-SubCell"/>
</dbReference>
<dbReference type="PANTHER" id="PTHR33508">
    <property type="entry name" value="UPF0056 MEMBRANE PROTEIN YHCE"/>
    <property type="match status" value="1"/>
</dbReference>